<comment type="caution">
    <text evidence="2">The sequence shown here is derived from an EMBL/GenBank/DDBJ whole genome shotgun (WGS) entry which is preliminary data.</text>
</comment>
<evidence type="ECO:0000313" key="3">
    <source>
        <dbReference type="Proteomes" id="UP000199598"/>
    </source>
</evidence>
<keyword evidence="3" id="KW-1185">Reference proteome</keyword>
<reference evidence="2 3" key="1">
    <citation type="submission" date="2016-10" db="EMBL/GenBank/DDBJ databases">
        <authorList>
            <person name="Varghese N."/>
            <person name="Submissions S."/>
        </authorList>
    </citation>
    <scope>NUCLEOTIDE SEQUENCE [LARGE SCALE GENOMIC DNA]</scope>
    <source>
        <strain evidence="2 3">DSM 16392</strain>
    </source>
</reference>
<proteinExistence type="predicted"/>
<dbReference type="RefSeq" id="WP_093516773.1">
    <property type="nucleotide sequence ID" value="NZ_FOSK01000001.1"/>
</dbReference>
<gene>
    <name evidence="2" type="ORF">SAMN04488518_101740</name>
</gene>
<name>A0A1I3W0S2_9HYPH</name>
<organism evidence="2 3">
    <name type="scientific">Pseudovibrio ascidiaceicola</name>
    <dbReference type="NCBI Taxonomy" id="285279"/>
    <lineage>
        <taxon>Bacteria</taxon>
        <taxon>Pseudomonadati</taxon>
        <taxon>Pseudomonadota</taxon>
        <taxon>Alphaproteobacteria</taxon>
        <taxon>Hyphomicrobiales</taxon>
        <taxon>Stappiaceae</taxon>
        <taxon>Pseudovibrio</taxon>
    </lineage>
</organism>
<feature type="transmembrane region" description="Helical" evidence="1">
    <location>
        <begin position="12"/>
        <end position="40"/>
    </location>
</feature>
<sequence>MNMELVGYLASITVMTSLLMGNVLWLRVINMVGCVLFTIYGVAVDAYPVVLLNGMCVFINIYHLAKLRKQQQQALTPAEA</sequence>
<evidence type="ECO:0000256" key="1">
    <source>
        <dbReference type="SAM" id="Phobius"/>
    </source>
</evidence>
<keyword evidence="1" id="KW-0472">Membrane</keyword>
<accession>A0A1I3W0S2</accession>
<evidence type="ECO:0000313" key="2">
    <source>
        <dbReference type="EMBL" id="SFK00959.1"/>
    </source>
</evidence>
<dbReference type="Proteomes" id="UP000199598">
    <property type="component" value="Unassembled WGS sequence"/>
</dbReference>
<keyword evidence="1" id="KW-1133">Transmembrane helix</keyword>
<keyword evidence="1" id="KW-0812">Transmembrane</keyword>
<dbReference type="EMBL" id="FOSK01000001">
    <property type="protein sequence ID" value="SFK00959.1"/>
    <property type="molecule type" value="Genomic_DNA"/>
</dbReference>
<feature type="transmembrane region" description="Helical" evidence="1">
    <location>
        <begin position="46"/>
        <end position="65"/>
    </location>
</feature>
<protein>
    <submittedName>
        <fullName evidence="2">Inner membrane protein</fullName>
    </submittedName>
</protein>